<dbReference type="Pfam" id="PF00590">
    <property type="entry name" value="TP_methylase"/>
    <property type="match status" value="1"/>
</dbReference>
<evidence type="ECO:0000256" key="3">
    <source>
        <dbReference type="ARBA" id="ARBA00022679"/>
    </source>
</evidence>
<evidence type="ECO:0000256" key="4">
    <source>
        <dbReference type="ARBA" id="ARBA00022691"/>
    </source>
</evidence>
<dbReference type="Gene3D" id="3.40.50.11220">
    <property type="match status" value="1"/>
</dbReference>
<dbReference type="GO" id="GO:0009236">
    <property type="term" value="P:cobalamin biosynthetic process"/>
    <property type="evidence" value="ECO:0007669"/>
    <property type="project" value="InterPro"/>
</dbReference>
<feature type="compositionally biased region" description="Acidic residues" evidence="5">
    <location>
        <begin position="158"/>
        <end position="220"/>
    </location>
</feature>
<dbReference type="InterPro" id="IPR006362">
    <property type="entry name" value="Cbl_synth_CobM/CibF"/>
</dbReference>
<feature type="domain" description="Cobalamin biosynthesis central region" evidence="9">
    <location>
        <begin position="236"/>
        <end position="311"/>
    </location>
</feature>
<organism evidence="10 11">
    <name type="scientific">Bacteroides intestinalis</name>
    <dbReference type="NCBI Taxonomy" id="329854"/>
    <lineage>
        <taxon>Bacteria</taxon>
        <taxon>Pseudomonadati</taxon>
        <taxon>Bacteroidota</taxon>
        <taxon>Bacteroidia</taxon>
        <taxon>Bacteroidales</taxon>
        <taxon>Bacteroidaceae</taxon>
        <taxon>Bacteroides</taxon>
    </lineage>
</organism>
<dbReference type="SUPFAM" id="SSF159672">
    <property type="entry name" value="CbiG N-terminal domain-like"/>
    <property type="match status" value="1"/>
</dbReference>
<keyword evidence="3 10" id="KW-0808">Transferase</keyword>
<dbReference type="PANTHER" id="PTHR37477:SF1">
    <property type="entry name" value="COBALT-PRECORRIN-5A HYDROLASE"/>
    <property type="match status" value="1"/>
</dbReference>
<feature type="domain" description="Cobalamin synthesis G N-terminal" evidence="8">
    <location>
        <begin position="46"/>
        <end position="126"/>
    </location>
</feature>
<dbReference type="Gene3D" id="3.30.950.10">
    <property type="entry name" value="Methyltransferase, Cobalt-precorrin-4 Transmethylase, Domain 2"/>
    <property type="match status" value="1"/>
</dbReference>
<dbReference type="Gene3D" id="3.30.420.180">
    <property type="entry name" value="CobE/GbiG C-terminal domain"/>
    <property type="match status" value="1"/>
</dbReference>
<evidence type="ECO:0000259" key="6">
    <source>
        <dbReference type="Pfam" id="PF00590"/>
    </source>
</evidence>
<feature type="domain" description="CobE/GbiG C-terminal" evidence="7">
    <location>
        <begin position="341"/>
        <end position="432"/>
    </location>
</feature>
<accession>A0A412Y4R5</accession>
<evidence type="ECO:0000256" key="5">
    <source>
        <dbReference type="SAM" id="MobiDB-lite"/>
    </source>
</evidence>
<evidence type="ECO:0000259" key="9">
    <source>
        <dbReference type="Pfam" id="PF11761"/>
    </source>
</evidence>
<dbReference type="EMBL" id="QRZF01000009">
    <property type="protein sequence ID" value="RGV52358.1"/>
    <property type="molecule type" value="Genomic_DNA"/>
</dbReference>
<comment type="similarity">
    <text evidence="1">Belongs to the precorrin methyltransferase family.</text>
</comment>
<evidence type="ECO:0000256" key="2">
    <source>
        <dbReference type="ARBA" id="ARBA00022603"/>
    </source>
</evidence>
<dbReference type="AlphaFoldDB" id="A0A412Y4R5"/>
<dbReference type="InterPro" id="IPR052553">
    <property type="entry name" value="CbiG_hydrolase"/>
</dbReference>
<dbReference type="InterPro" id="IPR036518">
    <property type="entry name" value="CobE/GbiG_C_sf"/>
</dbReference>
<dbReference type="InterPro" id="IPR038029">
    <property type="entry name" value="GbiG_N_sf"/>
</dbReference>
<dbReference type="GO" id="GO:0046026">
    <property type="term" value="F:precorrin-4 C11-methyltransferase activity"/>
    <property type="evidence" value="ECO:0007669"/>
    <property type="project" value="UniProtKB-EC"/>
</dbReference>
<name>A0A412Y4R5_9BACE</name>
<dbReference type="InterPro" id="IPR002750">
    <property type="entry name" value="CobE/GbiG_C"/>
</dbReference>
<evidence type="ECO:0000259" key="7">
    <source>
        <dbReference type="Pfam" id="PF01890"/>
    </source>
</evidence>
<evidence type="ECO:0000259" key="8">
    <source>
        <dbReference type="Pfam" id="PF11760"/>
    </source>
</evidence>
<dbReference type="Gene3D" id="3.40.1010.10">
    <property type="entry name" value="Cobalt-precorrin-4 Transmethylase, Domain 1"/>
    <property type="match status" value="1"/>
</dbReference>
<dbReference type="Pfam" id="PF11761">
    <property type="entry name" value="CbiG_mid"/>
    <property type="match status" value="1"/>
</dbReference>
<dbReference type="InterPro" id="IPR014777">
    <property type="entry name" value="4pyrrole_Mease_sub1"/>
</dbReference>
<dbReference type="SUPFAM" id="SSF53790">
    <property type="entry name" value="Tetrapyrrole methylase"/>
    <property type="match status" value="1"/>
</dbReference>
<feature type="domain" description="Tetrapyrrole methylase" evidence="6">
    <location>
        <begin position="445"/>
        <end position="648"/>
    </location>
</feature>
<protein>
    <submittedName>
        <fullName evidence="10">Precorrin-4 C(11)-methyltransferase</fullName>
        <ecNumber evidence="10">2.1.1.133</ecNumber>
    </submittedName>
</protein>
<dbReference type="InterPro" id="IPR021744">
    <property type="entry name" value="CbiG_N"/>
</dbReference>
<dbReference type="Pfam" id="PF11760">
    <property type="entry name" value="CbiG_N"/>
    <property type="match status" value="1"/>
</dbReference>
<dbReference type="SUPFAM" id="SSF159664">
    <property type="entry name" value="CobE/GbiG C-terminal domain-like"/>
    <property type="match status" value="1"/>
</dbReference>
<dbReference type="GO" id="GO:0032259">
    <property type="term" value="P:methylation"/>
    <property type="evidence" value="ECO:0007669"/>
    <property type="project" value="UniProtKB-KW"/>
</dbReference>
<dbReference type="InterPro" id="IPR000878">
    <property type="entry name" value="4pyrrol_Mease"/>
</dbReference>
<evidence type="ECO:0000313" key="11">
    <source>
        <dbReference type="Proteomes" id="UP000283850"/>
    </source>
</evidence>
<dbReference type="InterPro" id="IPR021745">
    <property type="entry name" value="CbiG_mid"/>
</dbReference>
<evidence type="ECO:0000256" key="1">
    <source>
        <dbReference type="ARBA" id="ARBA00005879"/>
    </source>
</evidence>
<keyword evidence="4" id="KW-0949">S-adenosyl-L-methionine</keyword>
<feature type="region of interest" description="Disordered" evidence="5">
    <location>
        <begin position="158"/>
        <end position="221"/>
    </location>
</feature>
<dbReference type="EC" id="2.1.1.133" evidence="10"/>
<dbReference type="InterPro" id="IPR014776">
    <property type="entry name" value="4pyrrole_Mease_sub2"/>
</dbReference>
<proteinExistence type="inferred from homology"/>
<gene>
    <name evidence="10" type="primary">cobM</name>
    <name evidence="10" type="ORF">DWW10_13690</name>
</gene>
<dbReference type="Proteomes" id="UP000283850">
    <property type="component" value="Unassembled WGS sequence"/>
</dbReference>
<dbReference type="CDD" id="cd11641">
    <property type="entry name" value="Precorrin-4_C11-MT"/>
    <property type="match status" value="1"/>
</dbReference>
<comment type="caution">
    <text evidence="10">The sequence shown here is derived from an EMBL/GenBank/DDBJ whole genome shotgun (WGS) entry which is preliminary data.</text>
</comment>
<dbReference type="InterPro" id="IPR035996">
    <property type="entry name" value="4pyrrol_Methylase_sf"/>
</dbReference>
<evidence type="ECO:0000313" key="10">
    <source>
        <dbReference type="EMBL" id="RGV52358.1"/>
    </source>
</evidence>
<sequence>MKTAILLVTGNSLSLAETLHQEMNDSEIFTLEHFPGCTYISSLSDFIEENFDEYDAFIFICAMGICVRTIAPHVKDKHTDPAVICVDSMGRNAISVLSGHIGQANKITQDVAHILGANPVISTLSDNSGLWALDTLGQEFGWEVLVGMSHAYYKNIELLEDDEEEESDEEEDYNEEEEEYDEEEKEDDEDEDEEYDEDEDEEYDEDEDEEYDEDEDEDDNSIILQMRDGTNYNERTKEFNVIINLFVNKYRTALLLEIRDEGTDYLERTRPQHVDVYYHRSDMDLSQYKLLIIVSPFMFFDPAIANIQYIPRILHVGLGLALDPPEFEELFVNLVVGAPGKNICAQAIKEVATIDVKRNVEEIKILQKLVDVRFYTAEELSQVEVPNPSATVQKYMGTPSVCEAAAILSSHHGVLYAEKFKGLSNKSTFAIAIENGYLRQGHIEIVGAGPGDPDLISVRGRQMLEKADLILYAGSLVPRELTFCAKPGATVRNSASMDLEEQFALMKKFYDEGKFIVRLHTGDPCIYGAIQEQMNYFDQHHMSYHITPGISSFQAAAAALKSQFTIPEKVQSIILTRGEGRTPMPEREQLHLLARSQSTMCIFLSAGIAEQVQEELLQEYPETTPVAVCYHLTWKDERIYRGELKDLAKIVKENNLTLTTMIVVGEAIDNREGLSRLYAHEFKHLFRK</sequence>
<dbReference type="PANTHER" id="PTHR37477">
    <property type="entry name" value="COBALT-PRECORRIN-5A HYDROLASE"/>
    <property type="match status" value="1"/>
</dbReference>
<dbReference type="RefSeq" id="WP_118421658.1">
    <property type="nucleotide sequence ID" value="NZ_QRZF01000009.1"/>
</dbReference>
<reference evidence="10 11" key="1">
    <citation type="submission" date="2018-08" db="EMBL/GenBank/DDBJ databases">
        <title>A genome reference for cultivated species of the human gut microbiota.</title>
        <authorList>
            <person name="Zou Y."/>
            <person name="Xue W."/>
            <person name="Luo G."/>
        </authorList>
    </citation>
    <scope>NUCLEOTIDE SEQUENCE [LARGE SCALE GENOMIC DNA]</scope>
    <source>
        <strain evidence="10 11">AF14-32</strain>
    </source>
</reference>
<keyword evidence="2 10" id="KW-0489">Methyltransferase</keyword>
<dbReference type="Pfam" id="PF01890">
    <property type="entry name" value="CbiG_C"/>
    <property type="match status" value="1"/>
</dbReference>
<dbReference type="NCBIfam" id="TIGR01465">
    <property type="entry name" value="cobM_cbiF"/>
    <property type="match status" value="1"/>
</dbReference>